<keyword evidence="1" id="KW-0677">Repeat</keyword>
<keyword evidence="6" id="KW-1185">Reference proteome</keyword>
<gene>
    <name evidence="5" type="ORF">PoB_006678100</name>
</gene>
<dbReference type="PROSITE" id="PS50088">
    <property type="entry name" value="ANK_REPEAT"/>
    <property type="match status" value="10"/>
</dbReference>
<evidence type="ECO:0000256" key="1">
    <source>
        <dbReference type="ARBA" id="ARBA00022737"/>
    </source>
</evidence>
<dbReference type="PRINTS" id="PR01415">
    <property type="entry name" value="ANKYRIN"/>
</dbReference>
<dbReference type="InterPro" id="IPR002110">
    <property type="entry name" value="Ankyrin_rpt"/>
</dbReference>
<dbReference type="PANTHER" id="PTHR24198:SF165">
    <property type="entry name" value="ANKYRIN REPEAT-CONTAINING PROTEIN-RELATED"/>
    <property type="match status" value="1"/>
</dbReference>
<dbReference type="Pfam" id="PF00023">
    <property type="entry name" value="Ank"/>
    <property type="match status" value="1"/>
</dbReference>
<keyword evidence="2 3" id="KW-0040">ANK repeat</keyword>
<feature type="region of interest" description="Disordered" evidence="4">
    <location>
        <begin position="1"/>
        <end position="22"/>
    </location>
</feature>
<comment type="caution">
    <text evidence="5">The sequence shown here is derived from an EMBL/GenBank/DDBJ whole genome shotgun (WGS) entry which is preliminary data.</text>
</comment>
<dbReference type="SMART" id="SM00248">
    <property type="entry name" value="ANK"/>
    <property type="match status" value="17"/>
</dbReference>
<dbReference type="InterPro" id="IPR036770">
    <property type="entry name" value="Ankyrin_rpt-contain_sf"/>
</dbReference>
<feature type="repeat" description="ANK" evidence="3">
    <location>
        <begin position="800"/>
        <end position="832"/>
    </location>
</feature>
<dbReference type="PANTHER" id="PTHR24198">
    <property type="entry name" value="ANKYRIN REPEAT AND PROTEIN KINASE DOMAIN-CONTAINING PROTEIN"/>
    <property type="match status" value="1"/>
</dbReference>
<sequence length="859" mass="93160">MLEEEEEGVVEGEGEEGGGGGRGGGIFHQVIGVIVSMTSIFLIPVLKSKEDPPPSPGQKLLDAIKSGNMKAVDVLLNDHQKDEHKQISQDHLSAALLEACRAGWKFFVHKLVRSGATVCSEQNKNCTTALHIAAQHGFLDIVNFLLHKGADVNAVDENLNTALILAINPASCTEILNMLLANGAEVNAQNSEGMTALMRAVEARDVDAIRILILARADDKKRNSKGQTSTDIAMDSGISEIFKFIKYRKREKTRLCFFKSALSKAVLENNIEAVKILVDCVHRDIKFMSKCNTDYERANRATLDELVHSMCLAAHRQKKPDMVKLEIAQDLLESVSYEGNNSKLDVTSLLKKATQDGLYELVELLCKYEDFERHSDTTDHPALVTAAEKGWTDILKLLLTFTPVPTDSGYNKDSALFSAFKNNHIDCADILLQKGEFSNQYLYNIACNLITQGLYKALDHLVFFRNDEEFTQSLLNLAVVQEVGEPVQILINRGADVNARHNGAKVALVVALECGKRFDLFKMVTLLIESGANVNRCLHDKSPLVCAISKGHKIIRYLLEKGADANEVGDEMGNTPLMAAIVQRSNLRNVYYPFDVVKLLLDFGADPNKVNFKGDNALHLAVAQQTLDVVSKLLEAGADPNIVNAQGNNALHLAVAEQKLEVVSKLLEAGADSNKVNRQGDIALHLAVTEQTLDVVSKLLEAGADPNKVNRQGDTALHLALLEAGANPNKVNSEGNNALYLAVAVQKLEVVSKLLEAGANPNIVNSEGNNALHLAVTEQTLEVVSKLLDAGAELELPDSGGRTPLLIAAASGEENIIVLLKRYGANTAVVDNDGNTALSLVLQTSRTSSEKNLATSGSG</sequence>
<proteinExistence type="predicted"/>
<feature type="repeat" description="ANK" evidence="3">
    <location>
        <begin position="572"/>
        <end position="612"/>
    </location>
</feature>
<dbReference type="EMBL" id="BLXT01007596">
    <property type="protein sequence ID" value="GFO40276.1"/>
    <property type="molecule type" value="Genomic_DNA"/>
</dbReference>
<dbReference type="SUPFAM" id="SSF48403">
    <property type="entry name" value="Ankyrin repeat"/>
    <property type="match status" value="3"/>
</dbReference>
<feature type="repeat" description="ANK" evidence="3">
    <location>
        <begin position="734"/>
        <end position="766"/>
    </location>
</feature>
<feature type="repeat" description="ANK" evidence="3">
    <location>
        <begin position="679"/>
        <end position="711"/>
    </location>
</feature>
<feature type="repeat" description="ANK" evidence="3">
    <location>
        <begin position="125"/>
        <end position="157"/>
    </location>
</feature>
<feature type="compositionally biased region" description="Acidic residues" evidence="4">
    <location>
        <begin position="1"/>
        <end position="16"/>
    </location>
</feature>
<evidence type="ECO:0000313" key="5">
    <source>
        <dbReference type="EMBL" id="GFO40276.1"/>
    </source>
</evidence>
<feature type="repeat" description="ANK" evidence="3">
    <location>
        <begin position="158"/>
        <end position="191"/>
    </location>
</feature>
<reference evidence="5 6" key="1">
    <citation type="journal article" date="2021" name="Elife">
        <title>Chloroplast acquisition without the gene transfer in kleptoplastic sea slugs, Plakobranchus ocellatus.</title>
        <authorList>
            <person name="Maeda T."/>
            <person name="Takahashi S."/>
            <person name="Yoshida T."/>
            <person name="Shimamura S."/>
            <person name="Takaki Y."/>
            <person name="Nagai Y."/>
            <person name="Toyoda A."/>
            <person name="Suzuki Y."/>
            <person name="Arimoto A."/>
            <person name="Ishii H."/>
            <person name="Satoh N."/>
            <person name="Nishiyama T."/>
            <person name="Hasebe M."/>
            <person name="Maruyama T."/>
            <person name="Minagawa J."/>
            <person name="Obokata J."/>
            <person name="Shigenobu S."/>
        </authorList>
    </citation>
    <scope>NUCLEOTIDE SEQUENCE [LARGE SCALE GENOMIC DNA]</scope>
</reference>
<evidence type="ECO:0000313" key="6">
    <source>
        <dbReference type="Proteomes" id="UP000735302"/>
    </source>
</evidence>
<evidence type="ECO:0000256" key="4">
    <source>
        <dbReference type="SAM" id="MobiDB-lite"/>
    </source>
</evidence>
<dbReference type="Pfam" id="PF12796">
    <property type="entry name" value="Ank_2"/>
    <property type="match status" value="6"/>
</dbReference>
<feature type="repeat" description="ANK" evidence="3">
    <location>
        <begin position="613"/>
        <end position="645"/>
    </location>
</feature>
<evidence type="ECO:0000256" key="2">
    <source>
        <dbReference type="ARBA" id="ARBA00023043"/>
    </source>
</evidence>
<feature type="repeat" description="ANK" evidence="3">
    <location>
        <begin position="767"/>
        <end position="799"/>
    </location>
</feature>
<feature type="repeat" description="ANK" evidence="3">
    <location>
        <begin position="192"/>
        <end position="224"/>
    </location>
</feature>
<feature type="repeat" description="ANK" evidence="3">
    <location>
        <begin position="646"/>
        <end position="678"/>
    </location>
</feature>
<name>A0AAV4D8L0_9GAST</name>
<protein>
    <submittedName>
        <fullName evidence="5">Ankyrin-3</fullName>
    </submittedName>
</protein>
<accession>A0AAV4D8L0</accession>
<dbReference type="AlphaFoldDB" id="A0AAV4D8L0"/>
<evidence type="ECO:0000256" key="3">
    <source>
        <dbReference type="PROSITE-ProRule" id="PRU00023"/>
    </source>
</evidence>
<dbReference type="Gene3D" id="1.25.40.20">
    <property type="entry name" value="Ankyrin repeat-containing domain"/>
    <property type="match status" value="7"/>
</dbReference>
<dbReference type="PROSITE" id="PS50297">
    <property type="entry name" value="ANK_REP_REGION"/>
    <property type="match status" value="7"/>
</dbReference>
<dbReference type="Proteomes" id="UP000735302">
    <property type="component" value="Unassembled WGS sequence"/>
</dbReference>
<organism evidence="5 6">
    <name type="scientific">Plakobranchus ocellatus</name>
    <dbReference type="NCBI Taxonomy" id="259542"/>
    <lineage>
        <taxon>Eukaryota</taxon>
        <taxon>Metazoa</taxon>
        <taxon>Spiralia</taxon>
        <taxon>Lophotrochozoa</taxon>
        <taxon>Mollusca</taxon>
        <taxon>Gastropoda</taxon>
        <taxon>Heterobranchia</taxon>
        <taxon>Euthyneura</taxon>
        <taxon>Panpulmonata</taxon>
        <taxon>Sacoglossa</taxon>
        <taxon>Placobranchoidea</taxon>
        <taxon>Plakobranchidae</taxon>
        <taxon>Plakobranchus</taxon>
    </lineage>
</organism>